<dbReference type="InterPro" id="IPR032710">
    <property type="entry name" value="NTF2-like_dom_sf"/>
</dbReference>
<dbReference type="EMBL" id="CP146069">
    <property type="protein sequence ID" value="WWR47320.1"/>
    <property type="molecule type" value="Genomic_DNA"/>
</dbReference>
<dbReference type="SUPFAM" id="SSF54427">
    <property type="entry name" value="NTF2-like"/>
    <property type="match status" value="1"/>
</dbReference>
<evidence type="ECO:0000313" key="2">
    <source>
        <dbReference type="Proteomes" id="UP001364156"/>
    </source>
</evidence>
<dbReference type="RefSeq" id="WP_338550148.1">
    <property type="nucleotide sequence ID" value="NZ_CP146069.1"/>
</dbReference>
<gene>
    <name evidence="1" type="ORF">RZ517_03830</name>
</gene>
<proteinExistence type="predicted"/>
<accession>A0ABZ2HHU6</accession>
<name>A0ABZ2HHU6_9RHOB</name>
<sequence>MSNALNGFFDAWSETDPAGQLILIAKAVAKNARYADPRTDGVEGVEDIAAYVAQFAQMAPGATAEVIASETRDGVTRATVRFAMPGGMEQLGQYFAETDAAGLLTRIVGFKGTGGE</sequence>
<organism evidence="1 2">
    <name type="scientific">Roseovarius phycicola</name>
    <dbReference type="NCBI Taxonomy" id="3080976"/>
    <lineage>
        <taxon>Bacteria</taxon>
        <taxon>Pseudomonadati</taxon>
        <taxon>Pseudomonadota</taxon>
        <taxon>Alphaproteobacteria</taxon>
        <taxon>Rhodobacterales</taxon>
        <taxon>Roseobacteraceae</taxon>
        <taxon>Roseovarius</taxon>
    </lineage>
</organism>
<protein>
    <submittedName>
        <fullName evidence="1">Molecular chaperone GroEL</fullName>
    </submittedName>
</protein>
<dbReference type="Proteomes" id="UP001364156">
    <property type="component" value="Chromosome"/>
</dbReference>
<evidence type="ECO:0000313" key="1">
    <source>
        <dbReference type="EMBL" id="WWR47320.1"/>
    </source>
</evidence>
<dbReference type="Gene3D" id="3.10.450.50">
    <property type="match status" value="1"/>
</dbReference>
<keyword evidence="2" id="KW-1185">Reference proteome</keyword>
<reference evidence="1 2" key="1">
    <citation type="submission" date="2023-10" db="EMBL/GenBank/DDBJ databases">
        <title>Roseovarius strain S88 nov., isolated from a marine algae.</title>
        <authorList>
            <person name="Lee M.W."/>
            <person name="Lee J.K."/>
            <person name="Kim J.M."/>
            <person name="Choi D.G."/>
            <person name="Baek J.H."/>
            <person name="Bayburt H."/>
            <person name="Jung J.J."/>
            <person name="Han D.M."/>
            <person name="Jeon C.O."/>
        </authorList>
    </citation>
    <scope>NUCLEOTIDE SEQUENCE [LARGE SCALE GENOMIC DNA]</scope>
    <source>
        <strain evidence="1 2">S88</strain>
    </source>
</reference>